<evidence type="ECO:0000313" key="1">
    <source>
        <dbReference type="EMBL" id="MBY81103.1"/>
    </source>
</evidence>
<dbReference type="AlphaFoldDB" id="A0A2S2QTV7"/>
<accession>A0A2S2QTV7</accession>
<sequence length="174" mass="20268">MPNDPLNCSGIVHNFVHFWSNLQLQIYKECYSRVKIPTMLFDATGGCCKKIKRSNGDQSRHLFLYEGVMEIEGKTFTALSMISEQHDILSIYSWLDRWLRCGIKPPKMIVCDQSLALMSAIVQSFTQYKSLQAYLVLCYKLIFNPNDRTFSVLTCYIRNDVSHFIYLITKWTLL</sequence>
<proteinExistence type="predicted"/>
<gene>
    <name evidence="1" type="primary">NOF_12</name>
    <name evidence="1" type="ORF">g.158234</name>
</gene>
<organism evidence="1">
    <name type="scientific">Sipha flava</name>
    <name type="common">yellow sugarcane aphid</name>
    <dbReference type="NCBI Taxonomy" id="143950"/>
    <lineage>
        <taxon>Eukaryota</taxon>
        <taxon>Metazoa</taxon>
        <taxon>Ecdysozoa</taxon>
        <taxon>Arthropoda</taxon>
        <taxon>Hexapoda</taxon>
        <taxon>Insecta</taxon>
        <taxon>Pterygota</taxon>
        <taxon>Neoptera</taxon>
        <taxon>Paraneoptera</taxon>
        <taxon>Hemiptera</taxon>
        <taxon>Sternorrhyncha</taxon>
        <taxon>Aphidomorpha</taxon>
        <taxon>Aphidoidea</taxon>
        <taxon>Aphididae</taxon>
        <taxon>Sipha</taxon>
    </lineage>
</organism>
<dbReference type="EMBL" id="GGMS01011900">
    <property type="protein sequence ID" value="MBY81103.1"/>
    <property type="molecule type" value="Transcribed_RNA"/>
</dbReference>
<name>A0A2S2QTV7_9HEMI</name>
<reference evidence="1" key="1">
    <citation type="submission" date="2018-04" db="EMBL/GenBank/DDBJ databases">
        <title>Transcriptome assembly of Sipha flava.</title>
        <authorList>
            <person name="Scully E.D."/>
            <person name="Geib S.M."/>
            <person name="Palmer N.A."/>
            <person name="Koch K."/>
            <person name="Bradshaw J."/>
            <person name="Heng-Moss T."/>
            <person name="Sarath G."/>
        </authorList>
    </citation>
    <scope>NUCLEOTIDE SEQUENCE</scope>
</reference>
<protein>
    <submittedName>
        <fullName evidence="1">NOF-FB transposable element protein</fullName>
    </submittedName>
</protein>